<evidence type="ECO:0000256" key="1">
    <source>
        <dbReference type="SAM" id="MobiDB-lite"/>
    </source>
</evidence>
<name>A0A3B1BGJ7_9ZZZZ</name>
<evidence type="ECO:0000313" key="2">
    <source>
        <dbReference type="EMBL" id="VAX10934.1"/>
    </source>
</evidence>
<dbReference type="EMBL" id="UOFX01000080">
    <property type="protein sequence ID" value="VAX10934.1"/>
    <property type="molecule type" value="Genomic_DNA"/>
</dbReference>
<dbReference type="AlphaFoldDB" id="A0A3B1BGJ7"/>
<sequence length="104" mass="12072">MKKVITLTMASVLLIPQSFLYADEGRQGEQGMPVMCEHMQEMMGQMEEIRKADDQAERDKLVQEHMQTMHEAMAMHKKDGKMSCPAKEAEAEKLKKRHDHRKTK</sequence>
<gene>
    <name evidence="2" type="ORF">MNBD_GAMMA26-1767</name>
</gene>
<reference evidence="2" key="1">
    <citation type="submission" date="2018-06" db="EMBL/GenBank/DDBJ databases">
        <authorList>
            <person name="Zhirakovskaya E."/>
        </authorList>
    </citation>
    <scope>NUCLEOTIDE SEQUENCE</scope>
</reference>
<protein>
    <submittedName>
        <fullName evidence="2">Uncharacterized protein</fullName>
    </submittedName>
</protein>
<accession>A0A3B1BGJ7</accession>
<proteinExistence type="predicted"/>
<feature type="region of interest" description="Disordered" evidence="1">
    <location>
        <begin position="75"/>
        <end position="104"/>
    </location>
</feature>
<feature type="compositionally biased region" description="Basic residues" evidence="1">
    <location>
        <begin position="94"/>
        <end position="104"/>
    </location>
</feature>
<feature type="compositionally biased region" description="Basic and acidic residues" evidence="1">
    <location>
        <begin position="75"/>
        <end position="93"/>
    </location>
</feature>
<organism evidence="2">
    <name type="scientific">hydrothermal vent metagenome</name>
    <dbReference type="NCBI Taxonomy" id="652676"/>
    <lineage>
        <taxon>unclassified sequences</taxon>
        <taxon>metagenomes</taxon>
        <taxon>ecological metagenomes</taxon>
    </lineage>
</organism>